<evidence type="ECO:0000259" key="5">
    <source>
        <dbReference type="PROSITE" id="PS51071"/>
    </source>
</evidence>
<dbReference type="GO" id="GO:0003700">
    <property type="term" value="F:DNA-binding transcription factor activity"/>
    <property type="evidence" value="ECO:0007669"/>
    <property type="project" value="InterPro"/>
</dbReference>
<dbReference type="PROSITE" id="PS51464">
    <property type="entry name" value="SIS"/>
    <property type="match status" value="1"/>
</dbReference>
<keyword evidence="1" id="KW-0805">Transcription regulation</keyword>
<dbReference type="RefSeq" id="WP_168056867.1">
    <property type="nucleotide sequence ID" value="NZ_JAAOZT010000012.1"/>
</dbReference>
<dbReference type="InterPro" id="IPR036388">
    <property type="entry name" value="WH-like_DNA-bd_sf"/>
</dbReference>
<evidence type="ECO:0000313" key="7">
    <source>
        <dbReference type="EMBL" id="MBB5202646.1"/>
    </source>
</evidence>
<evidence type="ECO:0000256" key="4">
    <source>
        <dbReference type="ARBA" id="ARBA00023163"/>
    </source>
</evidence>
<name>A0A840S0P3_9BURK</name>
<dbReference type="CDD" id="cd05013">
    <property type="entry name" value="SIS_RpiR"/>
    <property type="match status" value="1"/>
</dbReference>
<dbReference type="InterPro" id="IPR035472">
    <property type="entry name" value="RpiR-like_SIS"/>
</dbReference>
<keyword evidence="8" id="KW-1185">Reference proteome</keyword>
<dbReference type="GO" id="GO:0006096">
    <property type="term" value="P:glycolytic process"/>
    <property type="evidence" value="ECO:0007669"/>
    <property type="project" value="UniProtKB-KW"/>
</dbReference>
<evidence type="ECO:0000256" key="2">
    <source>
        <dbReference type="ARBA" id="ARBA00023125"/>
    </source>
</evidence>
<dbReference type="Pfam" id="PF01418">
    <property type="entry name" value="HTH_6"/>
    <property type="match status" value="1"/>
</dbReference>
<evidence type="ECO:0000256" key="3">
    <source>
        <dbReference type="ARBA" id="ARBA00023152"/>
    </source>
</evidence>
<dbReference type="Gene3D" id="1.10.10.10">
    <property type="entry name" value="Winged helix-like DNA-binding domain superfamily/Winged helix DNA-binding domain"/>
    <property type="match status" value="1"/>
</dbReference>
<dbReference type="Pfam" id="PF01380">
    <property type="entry name" value="SIS"/>
    <property type="match status" value="1"/>
</dbReference>
<keyword evidence="2" id="KW-0238">DNA-binding</keyword>
<evidence type="ECO:0000259" key="6">
    <source>
        <dbReference type="PROSITE" id="PS51464"/>
    </source>
</evidence>
<keyword evidence="3" id="KW-0324">Glycolysis</keyword>
<dbReference type="EMBL" id="JACHHQ010000020">
    <property type="protein sequence ID" value="MBB5202646.1"/>
    <property type="molecule type" value="Genomic_DNA"/>
</dbReference>
<proteinExistence type="predicted"/>
<dbReference type="SUPFAM" id="SSF53697">
    <property type="entry name" value="SIS domain"/>
    <property type="match status" value="1"/>
</dbReference>
<dbReference type="InterPro" id="IPR001347">
    <property type="entry name" value="SIS_dom"/>
</dbReference>
<dbReference type="InterPro" id="IPR009057">
    <property type="entry name" value="Homeodomain-like_sf"/>
</dbReference>
<feature type="domain" description="HTH rpiR-type" evidence="5">
    <location>
        <begin position="37"/>
        <end position="113"/>
    </location>
</feature>
<accession>A0A840S0P3</accession>
<evidence type="ECO:0000313" key="8">
    <source>
        <dbReference type="Proteomes" id="UP000571084"/>
    </source>
</evidence>
<sequence>MAPLSAAVTGHTSNKTALHTRLHIGAHTAPRSVLHTFDIVCRISERSSQLRQAEQKVGHTILADLPLAAAASIGTLATRAGVSQASVTRFARAIGCRDVRDMKMKLGQATAIGERFLRAELPAAEGERVPQIADVIYADIGKVLEVNRALLNQDALQRAAGLLRNARMIYAFGMGGGSTMLSDEAQYRLVRLGRPAATYHDALLQRMVAATLDKNDVVLAFSTSGNVPELLASCEVAKEYGVCLIAITAAGSQLAQIADVVLPIMSLETDFIYKPSSSRYAMMMVLDVVMAELALLQKDHSQELLRRLKFTLDTHLGSGNRGPLGD</sequence>
<dbReference type="GO" id="GO:0003677">
    <property type="term" value="F:DNA binding"/>
    <property type="evidence" value="ECO:0007669"/>
    <property type="project" value="UniProtKB-KW"/>
</dbReference>
<keyword evidence="4" id="KW-0804">Transcription</keyword>
<dbReference type="PANTHER" id="PTHR30514">
    <property type="entry name" value="GLUCOKINASE"/>
    <property type="match status" value="1"/>
</dbReference>
<feature type="domain" description="SIS" evidence="6">
    <location>
        <begin position="159"/>
        <end position="301"/>
    </location>
</feature>
<protein>
    <submittedName>
        <fullName evidence="7">RpiR family carbohydrate utilization transcriptional regulator</fullName>
    </submittedName>
</protein>
<dbReference type="GO" id="GO:0097367">
    <property type="term" value="F:carbohydrate derivative binding"/>
    <property type="evidence" value="ECO:0007669"/>
    <property type="project" value="InterPro"/>
</dbReference>
<dbReference type="PANTHER" id="PTHR30514:SF1">
    <property type="entry name" value="HTH-TYPE TRANSCRIPTIONAL REGULATOR HEXR-RELATED"/>
    <property type="match status" value="1"/>
</dbReference>
<gene>
    <name evidence="7" type="ORF">HNR39_004516</name>
</gene>
<dbReference type="InterPro" id="IPR000281">
    <property type="entry name" value="HTH_RpiR"/>
</dbReference>
<dbReference type="InterPro" id="IPR046348">
    <property type="entry name" value="SIS_dom_sf"/>
</dbReference>
<dbReference type="InterPro" id="IPR047640">
    <property type="entry name" value="RpiR-like"/>
</dbReference>
<evidence type="ECO:0000256" key="1">
    <source>
        <dbReference type="ARBA" id="ARBA00023015"/>
    </source>
</evidence>
<dbReference type="Gene3D" id="3.40.50.10490">
    <property type="entry name" value="Glucose-6-phosphate isomerase like protein, domain 1"/>
    <property type="match status" value="1"/>
</dbReference>
<reference evidence="7 8" key="1">
    <citation type="submission" date="2020-08" db="EMBL/GenBank/DDBJ databases">
        <title>Genomic Encyclopedia of Type Strains, Phase IV (KMG-IV): sequencing the most valuable type-strain genomes for metagenomic binning, comparative biology and taxonomic classification.</title>
        <authorList>
            <person name="Goeker M."/>
        </authorList>
    </citation>
    <scope>NUCLEOTIDE SEQUENCE [LARGE SCALE GENOMIC DNA]</scope>
    <source>
        <strain evidence="7 8">DSM 23240</strain>
    </source>
</reference>
<organism evidence="7 8">
    <name type="scientific">Glaciimonas immobilis</name>
    <dbReference type="NCBI Taxonomy" id="728004"/>
    <lineage>
        <taxon>Bacteria</taxon>
        <taxon>Pseudomonadati</taxon>
        <taxon>Pseudomonadota</taxon>
        <taxon>Betaproteobacteria</taxon>
        <taxon>Burkholderiales</taxon>
        <taxon>Oxalobacteraceae</taxon>
        <taxon>Glaciimonas</taxon>
    </lineage>
</organism>
<dbReference type="AlphaFoldDB" id="A0A840S0P3"/>
<dbReference type="Proteomes" id="UP000571084">
    <property type="component" value="Unassembled WGS sequence"/>
</dbReference>
<dbReference type="SUPFAM" id="SSF46689">
    <property type="entry name" value="Homeodomain-like"/>
    <property type="match status" value="1"/>
</dbReference>
<comment type="caution">
    <text evidence="7">The sequence shown here is derived from an EMBL/GenBank/DDBJ whole genome shotgun (WGS) entry which is preliminary data.</text>
</comment>
<dbReference type="PROSITE" id="PS51071">
    <property type="entry name" value="HTH_RPIR"/>
    <property type="match status" value="1"/>
</dbReference>